<feature type="binding site" evidence="4">
    <location>
        <position position="144"/>
    </location>
    <ligand>
        <name>a divalent metal cation</name>
        <dbReference type="ChEBI" id="CHEBI:60240"/>
        <label>2</label>
    </ligand>
</feature>
<comment type="similarity">
    <text evidence="1">Belongs to the metallo-dependent hydrolases superfamily. TatD-type hydrolase family.</text>
</comment>
<dbReference type="SUPFAM" id="SSF51556">
    <property type="entry name" value="Metallo-dependent hydrolases"/>
    <property type="match status" value="1"/>
</dbReference>
<feature type="binding site" evidence="4">
    <location>
        <position position="7"/>
    </location>
    <ligand>
        <name>a divalent metal cation</name>
        <dbReference type="ChEBI" id="CHEBI:60240"/>
        <label>1</label>
    </ligand>
</feature>
<protein>
    <submittedName>
        <fullName evidence="5">TatD family deoxyribonuclease</fullName>
    </submittedName>
</protein>
<dbReference type="RefSeq" id="WP_131559085.1">
    <property type="nucleotide sequence ID" value="NZ_SJSN01000008.1"/>
</dbReference>
<dbReference type="Proteomes" id="UP000291485">
    <property type="component" value="Unassembled WGS sequence"/>
</dbReference>
<dbReference type="InterPro" id="IPR032466">
    <property type="entry name" value="Metal_Hydrolase"/>
</dbReference>
<dbReference type="OrthoDB" id="9810005at2"/>
<dbReference type="EMBL" id="SJSN01000008">
    <property type="protein sequence ID" value="TCD08597.1"/>
    <property type="molecule type" value="Genomic_DNA"/>
</dbReference>
<dbReference type="Pfam" id="PF01026">
    <property type="entry name" value="TatD_DNase"/>
    <property type="match status" value="1"/>
</dbReference>
<keyword evidence="6" id="KW-1185">Reference proteome</keyword>
<sequence length="241" mass="27927">MIDAHCHIDLYQNPRGILEFCEINRVTVLAMTNLPSHFELGLPHVRNYKRVRLSLGMHPLYASSFDDEFDRFLSNLHRTSYIGEIGLDFSREGYRTKDLQLFFFRKILESISNQPKILSIHSRRAEKRVLEELVFHKVRLAVFHWYSGPLSLIEEICERGYYFSINPAMIISDTGRKIIANISQTKILTESDGPFIQVDNRQVLPSDTKLVIEFLSAQWGISFLEANKIVSSNFKTLISML</sequence>
<dbReference type="InterPro" id="IPR001130">
    <property type="entry name" value="TatD-like"/>
</dbReference>
<dbReference type="PANTHER" id="PTHR46317:SF1">
    <property type="entry name" value="HYDROLASE, TATD FAMILY"/>
    <property type="match status" value="1"/>
</dbReference>
<reference evidence="5 6" key="1">
    <citation type="submission" date="2019-02" db="EMBL/GenBank/DDBJ databases">
        <title>Pedobacter sp. RP-3-11 sp. nov., isolated from Arctic soil.</title>
        <authorList>
            <person name="Dahal R.H."/>
        </authorList>
    </citation>
    <scope>NUCLEOTIDE SEQUENCE [LARGE SCALE GENOMIC DNA]</scope>
    <source>
        <strain evidence="5 6">RP-3-11</strain>
    </source>
</reference>
<dbReference type="Gene3D" id="3.20.20.140">
    <property type="entry name" value="Metal-dependent hydrolases"/>
    <property type="match status" value="1"/>
</dbReference>
<feature type="binding site" evidence="4">
    <location>
        <position position="192"/>
    </location>
    <ligand>
        <name>a divalent metal cation</name>
        <dbReference type="ChEBI" id="CHEBI:60240"/>
        <label>1</label>
    </ligand>
</feature>
<feature type="binding site" evidence="4">
    <location>
        <position position="84"/>
    </location>
    <ligand>
        <name>a divalent metal cation</name>
        <dbReference type="ChEBI" id="CHEBI:60240"/>
        <label>1</label>
    </ligand>
</feature>
<evidence type="ECO:0000256" key="2">
    <source>
        <dbReference type="ARBA" id="ARBA00022723"/>
    </source>
</evidence>
<keyword evidence="2 4" id="KW-0479">Metal-binding</keyword>
<dbReference type="PROSITE" id="PS01137">
    <property type="entry name" value="TATD_1"/>
    <property type="match status" value="1"/>
</dbReference>
<dbReference type="PIRSF" id="PIRSF005902">
    <property type="entry name" value="DNase_TatD"/>
    <property type="match status" value="1"/>
</dbReference>
<dbReference type="InterPro" id="IPR018228">
    <property type="entry name" value="DNase_TatD-rel_CS"/>
</dbReference>
<organism evidence="5 6">
    <name type="scientific">Pedobacter frigidisoli</name>
    <dbReference type="NCBI Taxonomy" id="2530455"/>
    <lineage>
        <taxon>Bacteria</taxon>
        <taxon>Pseudomonadati</taxon>
        <taxon>Bacteroidota</taxon>
        <taxon>Sphingobacteriia</taxon>
        <taxon>Sphingobacteriales</taxon>
        <taxon>Sphingobacteriaceae</taxon>
        <taxon>Pedobacter</taxon>
    </lineage>
</organism>
<dbReference type="PANTHER" id="PTHR46317">
    <property type="entry name" value="HYDROLASE OF PHP SUPERFAMILY-RELATED PROTEIN"/>
    <property type="match status" value="1"/>
</dbReference>
<comment type="caution">
    <text evidence="5">The sequence shown here is derived from an EMBL/GenBank/DDBJ whole genome shotgun (WGS) entry which is preliminary data.</text>
</comment>
<dbReference type="GO" id="GO:0046872">
    <property type="term" value="F:metal ion binding"/>
    <property type="evidence" value="ECO:0007669"/>
    <property type="project" value="UniProtKB-KW"/>
</dbReference>
<feature type="binding site" evidence="4">
    <location>
        <position position="5"/>
    </location>
    <ligand>
        <name>a divalent metal cation</name>
        <dbReference type="ChEBI" id="CHEBI:60240"/>
        <label>1</label>
    </ligand>
</feature>
<accession>A0A4R0P3A6</accession>
<feature type="binding site" evidence="4">
    <location>
        <position position="121"/>
    </location>
    <ligand>
        <name>a divalent metal cation</name>
        <dbReference type="ChEBI" id="CHEBI:60240"/>
        <label>2</label>
    </ligand>
</feature>
<dbReference type="GO" id="GO:0016788">
    <property type="term" value="F:hydrolase activity, acting on ester bonds"/>
    <property type="evidence" value="ECO:0007669"/>
    <property type="project" value="InterPro"/>
</dbReference>
<keyword evidence="3" id="KW-0378">Hydrolase</keyword>
<gene>
    <name evidence="5" type="ORF">EZ449_12215</name>
</gene>
<evidence type="ECO:0000256" key="4">
    <source>
        <dbReference type="PIRSR" id="PIRSR005902-1"/>
    </source>
</evidence>
<proteinExistence type="inferred from homology"/>
<evidence type="ECO:0000313" key="5">
    <source>
        <dbReference type="EMBL" id="TCD08597.1"/>
    </source>
</evidence>
<evidence type="ECO:0000313" key="6">
    <source>
        <dbReference type="Proteomes" id="UP000291485"/>
    </source>
</evidence>
<name>A0A4R0P3A6_9SPHI</name>
<evidence type="ECO:0000256" key="1">
    <source>
        <dbReference type="ARBA" id="ARBA00009275"/>
    </source>
</evidence>
<dbReference type="AlphaFoldDB" id="A0A4R0P3A6"/>
<evidence type="ECO:0000256" key="3">
    <source>
        <dbReference type="ARBA" id="ARBA00022801"/>
    </source>
</evidence>